<dbReference type="EMBL" id="JACHHW010000007">
    <property type="protein sequence ID" value="MBB5188370.1"/>
    <property type="molecule type" value="Genomic_DNA"/>
</dbReference>
<protein>
    <submittedName>
        <fullName evidence="2">Chromosome segregation ATPase</fullName>
    </submittedName>
</protein>
<name>A0A840R7L6_9GAMM</name>
<reference evidence="2 3" key="1">
    <citation type="submission" date="2020-08" db="EMBL/GenBank/DDBJ databases">
        <title>Genomic Encyclopedia of Type Strains, Phase IV (KMG-IV): sequencing the most valuable type-strain genomes for metagenomic binning, comparative biology and taxonomic classification.</title>
        <authorList>
            <person name="Goeker M."/>
        </authorList>
    </citation>
    <scope>NUCLEOTIDE SEQUENCE [LARGE SCALE GENOMIC DNA]</scope>
    <source>
        <strain evidence="2 3">DSM 25701</strain>
    </source>
</reference>
<evidence type="ECO:0000313" key="3">
    <source>
        <dbReference type="Proteomes" id="UP000536640"/>
    </source>
</evidence>
<dbReference type="Proteomes" id="UP000536640">
    <property type="component" value="Unassembled WGS sequence"/>
</dbReference>
<keyword evidence="3" id="KW-1185">Reference proteome</keyword>
<accession>A0A840R7L6</accession>
<feature type="coiled-coil region" evidence="1">
    <location>
        <begin position="5"/>
        <end position="32"/>
    </location>
</feature>
<evidence type="ECO:0000256" key="1">
    <source>
        <dbReference type="SAM" id="Coils"/>
    </source>
</evidence>
<organism evidence="2 3">
    <name type="scientific">Zhongshania antarctica</name>
    <dbReference type="NCBI Taxonomy" id="641702"/>
    <lineage>
        <taxon>Bacteria</taxon>
        <taxon>Pseudomonadati</taxon>
        <taxon>Pseudomonadota</taxon>
        <taxon>Gammaproteobacteria</taxon>
        <taxon>Cellvibrionales</taxon>
        <taxon>Spongiibacteraceae</taxon>
        <taxon>Zhongshania</taxon>
    </lineage>
</organism>
<gene>
    <name evidence="2" type="ORF">HNQ57_002652</name>
</gene>
<evidence type="ECO:0000313" key="2">
    <source>
        <dbReference type="EMBL" id="MBB5188370.1"/>
    </source>
</evidence>
<dbReference type="RefSeq" id="WP_221301717.1">
    <property type="nucleotide sequence ID" value="NZ_JACHHW010000007.1"/>
</dbReference>
<comment type="caution">
    <text evidence="2">The sequence shown here is derived from an EMBL/GenBank/DDBJ whole genome shotgun (WGS) entry which is preliminary data.</text>
</comment>
<sequence>MMSTKQNFNDMIEKLREQRDDINVKIHLANMEVRDEWQELEQKWGQLVDKTKHLNKEVEPTVESVHAAISLLGEEIKEGYCKVKRAL</sequence>
<dbReference type="AlphaFoldDB" id="A0A840R7L6"/>
<proteinExistence type="predicted"/>
<keyword evidence="1" id="KW-0175">Coiled coil</keyword>